<dbReference type="Gene3D" id="3.30.780.20">
    <property type="match status" value="1"/>
</dbReference>
<dbReference type="Pfam" id="PF04851">
    <property type="entry name" value="ResIII"/>
    <property type="match status" value="1"/>
</dbReference>
<dbReference type="SUPFAM" id="SSF52540">
    <property type="entry name" value="P-loop containing nucleoside triphosphate hydrolases"/>
    <property type="match status" value="2"/>
</dbReference>
<feature type="domain" description="Helicase C-terminal" evidence="6">
    <location>
        <begin position="332"/>
        <end position="479"/>
    </location>
</feature>
<dbReference type="InterPro" id="IPR050615">
    <property type="entry name" value="ATP-dep_DNA_Helicase"/>
</dbReference>
<sequence length="490" mass="56390">MMGKVVINFSFVWCKIISAPSAVYNLLYDTLKYRPEGYYFSPKYQNGIWDGYCRLYKHASKKFRTGLLPRVVDILKSNNYEIEILNFPNHAISEISKVDFKDANDNVVTLRHYQQEATLTAIRKRFGIIQAPPRSGKTLIAVSIIYHFNQFPVVFLVRSRDLAYQTLRVFEKNFKDKQIGFICDGECKIGDINVVTVQSAYSAYNKKYKEKGLYEEKEVVDKEGVRNLLIKTKTLFLDEVHHLQSSTTGFIYDRCINTVMKIGLSATPFSDKPDSILVEERTGPVIYKITYSSLIEEGYLMTPYIYMYKLPSIKVDGNYRAVYTKAVIQNPFLTHLVRNLAKQLNALGKSVVVQTEFIQHTKDLAKFLECEYLVGSDSTEKRQDVLKRLQNKEILLLVSTLFEEGLDVPSLDYTINMVGGLSNIATFQRMRSITKHESKTTVGIIDFIHQCKYLSQHSQKRLSLYKSEPAFVVEIRDVSNLTLEDIENED</sequence>
<name>A0A7C3WVD0_9BACT</name>
<keyword evidence="4" id="KW-0067">ATP-binding</keyword>
<dbReference type="Gene3D" id="3.40.50.300">
    <property type="entry name" value="P-loop containing nucleotide triphosphate hydrolases"/>
    <property type="match status" value="2"/>
</dbReference>
<dbReference type="Pfam" id="PF00271">
    <property type="entry name" value="Helicase_C"/>
    <property type="match status" value="1"/>
</dbReference>
<dbReference type="GO" id="GO:0003677">
    <property type="term" value="F:DNA binding"/>
    <property type="evidence" value="ECO:0007669"/>
    <property type="project" value="InterPro"/>
</dbReference>
<evidence type="ECO:0000259" key="6">
    <source>
        <dbReference type="PROSITE" id="PS51194"/>
    </source>
</evidence>
<reference evidence="7" key="1">
    <citation type="journal article" date="2020" name="mSystems">
        <title>Genome- and Community-Level Interaction Insights into Carbon Utilization and Element Cycling Functions of Hydrothermarchaeota in Hydrothermal Sediment.</title>
        <authorList>
            <person name="Zhou Z."/>
            <person name="Liu Y."/>
            <person name="Xu W."/>
            <person name="Pan J."/>
            <person name="Luo Z.H."/>
            <person name="Li M."/>
        </authorList>
    </citation>
    <scope>NUCLEOTIDE SEQUENCE [LARGE SCALE GENOMIC DNA]</scope>
    <source>
        <strain evidence="7">SpSt-751</strain>
    </source>
</reference>
<dbReference type="SMART" id="SM00487">
    <property type="entry name" value="DEXDc"/>
    <property type="match status" value="1"/>
</dbReference>
<dbReference type="GO" id="GO:0005524">
    <property type="term" value="F:ATP binding"/>
    <property type="evidence" value="ECO:0007669"/>
    <property type="project" value="UniProtKB-KW"/>
</dbReference>
<dbReference type="EMBL" id="DTGA01000036">
    <property type="protein sequence ID" value="HGB30512.1"/>
    <property type="molecule type" value="Genomic_DNA"/>
</dbReference>
<dbReference type="InterPro" id="IPR027417">
    <property type="entry name" value="P-loop_NTPase"/>
</dbReference>
<evidence type="ECO:0000313" key="7">
    <source>
        <dbReference type="EMBL" id="HGB30512.1"/>
    </source>
</evidence>
<dbReference type="GO" id="GO:0004386">
    <property type="term" value="F:helicase activity"/>
    <property type="evidence" value="ECO:0007669"/>
    <property type="project" value="UniProtKB-KW"/>
</dbReference>
<dbReference type="InterPro" id="IPR001650">
    <property type="entry name" value="Helicase_C-like"/>
</dbReference>
<protein>
    <submittedName>
        <fullName evidence="7">DEAD/DEAH box helicase</fullName>
    </submittedName>
</protein>
<evidence type="ECO:0000259" key="5">
    <source>
        <dbReference type="PROSITE" id="PS51192"/>
    </source>
</evidence>
<evidence type="ECO:0000256" key="4">
    <source>
        <dbReference type="ARBA" id="ARBA00022840"/>
    </source>
</evidence>
<evidence type="ECO:0000256" key="1">
    <source>
        <dbReference type="ARBA" id="ARBA00022741"/>
    </source>
</evidence>
<organism evidence="7">
    <name type="scientific">Dictyoglomus turgidum</name>
    <dbReference type="NCBI Taxonomy" id="513050"/>
    <lineage>
        <taxon>Bacteria</taxon>
        <taxon>Pseudomonadati</taxon>
        <taxon>Dictyoglomota</taxon>
        <taxon>Dictyoglomia</taxon>
        <taxon>Dictyoglomales</taxon>
        <taxon>Dictyoglomaceae</taxon>
        <taxon>Dictyoglomus</taxon>
    </lineage>
</organism>
<keyword evidence="1" id="KW-0547">Nucleotide-binding</keyword>
<dbReference type="PANTHER" id="PTHR11274:SF0">
    <property type="entry name" value="GENERAL TRANSCRIPTION AND DNA REPAIR FACTOR IIH HELICASE SUBUNIT XPB"/>
    <property type="match status" value="1"/>
</dbReference>
<comment type="caution">
    <text evidence="7">The sequence shown here is derived from an EMBL/GenBank/DDBJ whole genome shotgun (WGS) entry which is preliminary data.</text>
</comment>
<evidence type="ECO:0000256" key="3">
    <source>
        <dbReference type="ARBA" id="ARBA00022806"/>
    </source>
</evidence>
<dbReference type="AlphaFoldDB" id="A0A7C3WVD0"/>
<dbReference type="PROSITE" id="PS51194">
    <property type="entry name" value="HELICASE_CTER"/>
    <property type="match status" value="1"/>
</dbReference>
<keyword evidence="3 7" id="KW-0347">Helicase</keyword>
<proteinExistence type="predicted"/>
<gene>
    <name evidence="7" type="ORF">ENV35_01385</name>
</gene>
<dbReference type="InterPro" id="IPR006935">
    <property type="entry name" value="Helicase/UvrB_N"/>
</dbReference>
<dbReference type="PANTHER" id="PTHR11274">
    <property type="entry name" value="RAD25/XP-B DNA REPAIR HELICASE"/>
    <property type="match status" value="1"/>
</dbReference>
<dbReference type="PROSITE" id="PS51192">
    <property type="entry name" value="HELICASE_ATP_BIND_1"/>
    <property type="match status" value="1"/>
</dbReference>
<dbReference type="InterPro" id="IPR014001">
    <property type="entry name" value="Helicase_ATP-bd"/>
</dbReference>
<dbReference type="InterPro" id="IPR049430">
    <property type="entry name" value="UvsW_N_sf"/>
</dbReference>
<accession>A0A7C3WVD0</accession>
<dbReference type="GO" id="GO:0016787">
    <property type="term" value="F:hydrolase activity"/>
    <property type="evidence" value="ECO:0007669"/>
    <property type="project" value="UniProtKB-KW"/>
</dbReference>
<feature type="domain" description="Helicase ATP-binding" evidence="5">
    <location>
        <begin position="118"/>
        <end position="286"/>
    </location>
</feature>
<dbReference type="Pfam" id="PF21241">
    <property type="entry name" value="UvsW_N"/>
    <property type="match status" value="1"/>
</dbReference>
<evidence type="ECO:0000256" key="2">
    <source>
        <dbReference type="ARBA" id="ARBA00022801"/>
    </source>
</evidence>
<keyword evidence="2" id="KW-0378">Hydrolase</keyword>
<dbReference type="InterPro" id="IPR049409">
    <property type="entry name" value="UvsW_N"/>
</dbReference>